<evidence type="ECO:0000313" key="2">
    <source>
        <dbReference type="EMBL" id="KIJ08801.1"/>
    </source>
</evidence>
<feature type="region of interest" description="Disordered" evidence="1">
    <location>
        <begin position="767"/>
        <end position="789"/>
    </location>
</feature>
<proteinExistence type="predicted"/>
<organism evidence="2 3">
    <name type="scientific">Paxillus involutus ATCC 200175</name>
    <dbReference type="NCBI Taxonomy" id="664439"/>
    <lineage>
        <taxon>Eukaryota</taxon>
        <taxon>Fungi</taxon>
        <taxon>Dikarya</taxon>
        <taxon>Basidiomycota</taxon>
        <taxon>Agaricomycotina</taxon>
        <taxon>Agaricomycetes</taxon>
        <taxon>Agaricomycetidae</taxon>
        <taxon>Boletales</taxon>
        <taxon>Paxilineae</taxon>
        <taxon>Paxillaceae</taxon>
        <taxon>Paxillus</taxon>
    </lineage>
</organism>
<keyword evidence="3" id="KW-1185">Reference proteome</keyword>
<gene>
    <name evidence="2" type="ORF">PAXINDRAFT_18085</name>
</gene>
<protein>
    <submittedName>
        <fullName evidence="2">Uncharacterized protein</fullName>
    </submittedName>
</protein>
<evidence type="ECO:0000256" key="1">
    <source>
        <dbReference type="SAM" id="MobiDB-lite"/>
    </source>
</evidence>
<reference evidence="3" key="2">
    <citation type="submission" date="2015-01" db="EMBL/GenBank/DDBJ databases">
        <title>Evolutionary Origins and Diversification of the Mycorrhizal Mutualists.</title>
        <authorList>
            <consortium name="DOE Joint Genome Institute"/>
            <consortium name="Mycorrhizal Genomics Consortium"/>
            <person name="Kohler A."/>
            <person name="Kuo A."/>
            <person name="Nagy L.G."/>
            <person name="Floudas D."/>
            <person name="Copeland A."/>
            <person name="Barry K.W."/>
            <person name="Cichocki N."/>
            <person name="Veneault-Fourrey C."/>
            <person name="LaButti K."/>
            <person name="Lindquist E.A."/>
            <person name="Lipzen A."/>
            <person name="Lundell T."/>
            <person name="Morin E."/>
            <person name="Murat C."/>
            <person name="Riley R."/>
            <person name="Ohm R."/>
            <person name="Sun H."/>
            <person name="Tunlid A."/>
            <person name="Henrissat B."/>
            <person name="Grigoriev I.V."/>
            <person name="Hibbett D.S."/>
            <person name="Martin F."/>
        </authorList>
    </citation>
    <scope>NUCLEOTIDE SEQUENCE [LARGE SCALE GENOMIC DNA]</scope>
    <source>
        <strain evidence="3">ATCC 200175</strain>
    </source>
</reference>
<feature type="compositionally biased region" description="Acidic residues" evidence="1">
    <location>
        <begin position="768"/>
        <end position="777"/>
    </location>
</feature>
<dbReference type="Proteomes" id="UP000053647">
    <property type="component" value="Unassembled WGS sequence"/>
</dbReference>
<feature type="compositionally biased region" description="Low complexity" evidence="1">
    <location>
        <begin position="778"/>
        <end position="789"/>
    </location>
</feature>
<evidence type="ECO:0000313" key="3">
    <source>
        <dbReference type="Proteomes" id="UP000053647"/>
    </source>
</evidence>
<dbReference type="HOGENOM" id="CLU_002907_0_1_1"/>
<sequence>MFLQLSDCCFSLSPSSPVISSSSACPGLVLDASNWPTTPGTPIEANFPWLHRRPGLDELTFDVELVHGVLSVRAYTCLKVAGTNGTLCFPCSSLASKIDAAAQNAREHKPHMRRGLQTPLQLIEMNTLQAEHINRLKLQGLADARKIKRMLSQLEDHTTLVMALSQADVPWLRQLLHTALKNGASTRTILCTLEDALERGYRPRGHSSEANDLALLIYRLGGANLLYALNQRLHIPSLRTLHNKTCFIKLTPTIGRITVNTVKENLRTIMLATRMNTGSTVTRRRGVSLMIDETAQEEAAVFIPKSNSVAGLCWTHSHGVDTSLNTYQAALNIASALKEGSVHLGKEVTIAGAHFFGEDGFYPLLAAPTCKTEDAVDMEYIYNTVMDGWEQGGGGEYGDIWSFATDGDATRCKAGHKVFLQTKISITSPLYGLLANMPGLNLYTGNGYVTLDFDYKHIFKRFCTLLRSRAGMYLNNGHCINSFILEQYLPWLGIDTAAVRKLLYPDDPQDVPRAIALMNAIIELGHIDPCLPPHTPIGGEPNIAVISDFEAIRILGHILHNLLVPFINIRLSLSQQVVSLSCFSHLLYASYRDQRRRLMPNQLYYDSQTMVKTAIMNIAKQQKLDSTAHFSLLDLGDDPLELEFAFVRMTGGHNNAANYRQVIDRLGAAQDIGGVYARNPDIAHGHRRLNLTRTEAVDHISRDHWLGDTTAGNCDLPSCWRQGRDKAVITMKLSKVDPAAYDFALLFTPTSGIDMLSVFGNSKYPGINEEDDDDLNTPDDASSIPSVSVPSTVDVNADEEGELAPLTFEEAVDKVFDNLEGDSVDEGTNDVVEGSINTEPSQTRPPKGPGIRAADYVWCEKKWIHKQSVCRLIISPDFTPKAQTRLLRVRGFTPVNKKFGDMDTGNLLHGDNFIIGDLFITLVDIHRTVFVYGHDTLVPTYTLVHQSRASLQAETPGAYSVFSL</sequence>
<reference evidence="2 3" key="1">
    <citation type="submission" date="2014-06" db="EMBL/GenBank/DDBJ databases">
        <authorList>
            <consortium name="DOE Joint Genome Institute"/>
            <person name="Kuo A."/>
            <person name="Kohler A."/>
            <person name="Nagy L.G."/>
            <person name="Floudas D."/>
            <person name="Copeland A."/>
            <person name="Barry K.W."/>
            <person name="Cichocki N."/>
            <person name="Veneault-Fourrey C."/>
            <person name="LaButti K."/>
            <person name="Lindquist E.A."/>
            <person name="Lipzen A."/>
            <person name="Lundell T."/>
            <person name="Morin E."/>
            <person name="Murat C."/>
            <person name="Sun H."/>
            <person name="Tunlid A."/>
            <person name="Henrissat B."/>
            <person name="Grigoriev I.V."/>
            <person name="Hibbett D.S."/>
            <person name="Martin F."/>
            <person name="Nordberg H.P."/>
            <person name="Cantor M.N."/>
            <person name="Hua S.X."/>
        </authorList>
    </citation>
    <scope>NUCLEOTIDE SEQUENCE [LARGE SCALE GENOMIC DNA]</scope>
    <source>
        <strain evidence="2 3">ATCC 200175</strain>
    </source>
</reference>
<dbReference type="EMBL" id="KN819553">
    <property type="protein sequence ID" value="KIJ08801.1"/>
    <property type="molecule type" value="Genomic_DNA"/>
</dbReference>
<accession>A0A0C9TNJ0</accession>
<name>A0A0C9TNJ0_PAXIN</name>
<feature type="region of interest" description="Disordered" evidence="1">
    <location>
        <begin position="823"/>
        <end position="849"/>
    </location>
</feature>
<dbReference type="AlphaFoldDB" id="A0A0C9TNJ0"/>
<dbReference type="OrthoDB" id="3048541at2759"/>
<feature type="compositionally biased region" description="Polar residues" evidence="1">
    <location>
        <begin position="835"/>
        <end position="844"/>
    </location>
</feature>